<keyword evidence="3" id="KW-0560">Oxidoreductase</keyword>
<keyword evidence="2" id="KW-0274">FAD</keyword>
<protein>
    <submittedName>
        <fullName evidence="8">FAD-dependent oxidoreductase</fullName>
    </submittedName>
</protein>
<dbReference type="GO" id="GO:0016668">
    <property type="term" value="F:oxidoreductase activity, acting on a sulfur group of donors, NAD(P) as acceptor"/>
    <property type="evidence" value="ECO:0007669"/>
    <property type="project" value="UniProtKB-ARBA"/>
</dbReference>
<dbReference type="InterPro" id="IPR011767">
    <property type="entry name" value="GLR_AS"/>
</dbReference>
<evidence type="ECO:0000256" key="4">
    <source>
        <dbReference type="ARBA" id="ARBA00023157"/>
    </source>
</evidence>
<dbReference type="InterPro" id="IPR008255">
    <property type="entry name" value="Pyr_nucl-diS_OxRdtase_2_AS"/>
</dbReference>
<reference evidence="8 9" key="1">
    <citation type="submission" date="2023-10" db="EMBL/GenBank/DDBJ databases">
        <title>The complete genome sequence of Methanoculleus receptaculi DSM 18860.</title>
        <authorList>
            <person name="Lai S.-J."/>
            <person name="You Y.-T."/>
            <person name="Chen S.-C."/>
        </authorList>
    </citation>
    <scope>NUCLEOTIDE SEQUENCE [LARGE SCALE GENOMIC DNA]</scope>
    <source>
        <strain evidence="8 9">DSM 18860</strain>
    </source>
</reference>
<dbReference type="Gene3D" id="3.40.30.10">
    <property type="entry name" value="Glutaredoxin"/>
    <property type="match status" value="1"/>
</dbReference>
<dbReference type="InterPro" id="IPR002109">
    <property type="entry name" value="Glutaredoxin"/>
</dbReference>
<dbReference type="EMBL" id="CP137642">
    <property type="protein sequence ID" value="WOX57847.1"/>
    <property type="molecule type" value="Genomic_DNA"/>
</dbReference>
<dbReference type="PROSITE" id="PS00195">
    <property type="entry name" value="GLUTAREDOXIN_1"/>
    <property type="match status" value="1"/>
</dbReference>
<dbReference type="Pfam" id="PF00462">
    <property type="entry name" value="Glutaredoxin"/>
    <property type="match status" value="1"/>
</dbReference>
<dbReference type="InterPro" id="IPR036249">
    <property type="entry name" value="Thioredoxin-like_sf"/>
</dbReference>
<evidence type="ECO:0000256" key="1">
    <source>
        <dbReference type="ARBA" id="ARBA00022630"/>
    </source>
</evidence>
<dbReference type="SUPFAM" id="SSF51905">
    <property type="entry name" value="FAD/NAD(P)-binding domain"/>
    <property type="match status" value="1"/>
</dbReference>
<dbReference type="KEGG" id="mrc:R6Y96_00905"/>
<evidence type="ECO:0000259" key="6">
    <source>
        <dbReference type="Pfam" id="PF00462"/>
    </source>
</evidence>
<dbReference type="InterPro" id="IPR050097">
    <property type="entry name" value="Ferredoxin-NADP_redctase_2"/>
</dbReference>
<dbReference type="Gene3D" id="3.50.50.60">
    <property type="entry name" value="FAD/NAD(P)-binding domain"/>
    <property type="match status" value="2"/>
</dbReference>
<dbReference type="InterPro" id="IPR036188">
    <property type="entry name" value="FAD/NAD-bd_sf"/>
</dbReference>
<dbReference type="AlphaFoldDB" id="A0AAX4FV78"/>
<dbReference type="SUPFAM" id="SSF52833">
    <property type="entry name" value="Thioredoxin-like"/>
    <property type="match status" value="1"/>
</dbReference>
<dbReference type="PRINTS" id="PR00469">
    <property type="entry name" value="PNDRDTASEII"/>
</dbReference>
<dbReference type="Proteomes" id="UP001305652">
    <property type="component" value="Chromosome"/>
</dbReference>
<organism evidence="8 9">
    <name type="scientific">Methanoculleus receptaculi</name>
    <dbReference type="NCBI Taxonomy" id="394967"/>
    <lineage>
        <taxon>Archaea</taxon>
        <taxon>Methanobacteriati</taxon>
        <taxon>Methanobacteriota</taxon>
        <taxon>Stenosarchaea group</taxon>
        <taxon>Methanomicrobia</taxon>
        <taxon>Methanomicrobiales</taxon>
        <taxon>Methanomicrobiaceae</taxon>
        <taxon>Methanoculleus</taxon>
    </lineage>
</organism>
<evidence type="ECO:0000256" key="2">
    <source>
        <dbReference type="ARBA" id="ARBA00022827"/>
    </source>
</evidence>
<dbReference type="PROSITE" id="PS00573">
    <property type="entry name" value="PYRIDINE_REDOX_2"/>
    <property type="match status" value="1"/>
</dbReference>
<sequence length="392" mass="41993">MAGVKVYTTESCPYCRMVQAFLRKYGIDYEVVDVGKDREAAREMIRISGQRGVPVTVVGDEVIVGFDAKRLREVFGTAAIDRVYDTVIVGAGPAGLTAAVYSARKLLKTVVVSEDIGGQAAWSWMVENYMGFTAITGEELVRKFEEQVREFDVSLELDSVQSIARESDLFLVRTASGNVFKCRTVILAPGKEPMTLDLPGETRLMGRGISICATCDAPLFRGMPVAVVGGGNTAAQTAVEMAKIASSVAMIVRSDLRCDEVYATRAKELGVQIYLHHEVTALHGHDALTGITIHDRETGKETVLNVAGLFLAIGLMPRTGFLGDLVALNEMGEILIDVNTHTNVPGIFAAGDATCVRAKQIIVAAGEGAKAAIEAHDHILEQGLSGNNNFGG</sequence>
<accession>A0AAX4FV78</accession>
<dbReference type="PRINTS" id="PR00368">
    <property type="entry name" value="FADPNR"/>
</dbReference>
<keyword evidence="9" id="KW-1185">Reference proteome</keyword>
<dbReference type="PROSITE" id="PS51354">
    <property type="entry name" value="GLUTAREDOXIN_2"/>
    <property type="match status" value="1"/>
</dbReference>
<evidence type="ECO:0000259" key="7">
    <source>
        <dbReference type="Pfam" id="PF07992"/>
    </source>
</evidence>
<keyword evidence="5" id="KW-0676">Redox-active center</keyword>
<dbReference type="RefSeq" id="WP_318621593.1">
    <property type="nucleotide sequence ID" value="NZ_CP137642.1"/>
</dbReference>
<dbReference type="InterPro" id="IPR023753">
    <property type="entry name" value="FAD/NAD-binding_dom"/>
</dbReference>
<name>A0AAX4FV78_9EURY</name>
<evidence type="ECO:0000313" key="9">
    <source>
        <dbReference type="Proteomes" id="UP001305652"/>
    </source>
</evidence>
<feature type="domain" description="FAD/NAD(P)-binding" evidence="7">
    <location>
        <begin position="84"/>
        <end position="368"/>
    </location>
</feature>
<gene>
    <name evidence="8" type="ORF">R6Y96_00905</name>
</gene>
<dbReference type="CDD" id="cd02976">
    <property type="entry name" value="NrdH"/>
    <property type="match status" value="1"/>
</dbReference>
<evidence type="ECO:0000256" key="5">
    <source>
        <dbReference type="ARBA" id="ARBA00023284"/>
    </source>
</evidence>
<dbReference type="GeneID" id="85731672"/>
<dbReference type="PANTHER" id="PTHR48105">
    <property type="entry name" value="THIOREDOXIN REDUCTASE 1-RELATED-RELATED"/>
    <property type="match status" value="1"/>
</dbReference>
<evidence type="ECO:0000256" key="3">
    <source>
        <dbReference type="ARBA" id="ARBA00023002"/>
    </source>
</evidence>
<evidence type="ECO:0000313" key="8">
    <source>
        <dbReference type="EMBL" id="WOX57847.1"/>
    </source>
</evidence>
<keyword evidence="4" id="KW-1015">Disulfide bond</keyword>
<keyword evidence="1" id="KW-0285">Flavoprotein</keyword>
<dbReference type="Pfam" id="PF07992">
    <property type="entry name" value="Pyr_redox_2"/>
    <property type="match status" value="1"/>
</dbReference>
<proteinExistence type="predicted"/>
<feature type="domain" description="Glutaredoxin" evidence="6">
    <location>
        <begin position="4"/>
        <end position="63"/>
    </location>
</feature>